<dbReference type="PANTHER" id="PTHR36617:SF17">
    <property type="entry name" value="OS01G0114800 PROTEIN"/>
    <property type="match status" value="1"/>
</dbReference>
<reference evidence="2" key="2">
    <citation type="submission" date="2021-12" db="EMBL/GenBank/DDBJ databases">
        <title>Resequencing data analysis of finger millet.</title>
        <authorList>
            <person name="Hatakeyama M."/>
            <person name="Aluri S."/>
            <person name="Balachadran M.T."/>
            <person name="Sivarajan S.R."/>
            <person name="Poveda L."/>
            <person name="Shimizu-Inatsugi R."/>
            <person name="Schlapbach R."/>
            <person name="Sreeman S.M."/>
            <person name="Shimizu K.K."/>
        </authorList>
    </citation>
    <scope>NUCLEOTIDE SEQUENCE</scope>
</reference>
<protein>
    <recommendedName>
        <fullName evidence="1">Reverse transcriptase zinc-binding domain-containing protein</fullName>
    </recommendedName>
</protein>
<dbReference type="InterPro" id="IPR026960">
    <property type="entry name" value="RVT-Znf"/>
</dbReference>
<keyword evidence="3" id="KW-1185">Reference proteome</keyword>
<evidence type="ECO:0000259" key="1">
    <source>
        <dbReference type="Pfam" id="PF13966"/>
    </source>
</evidence>
<dbReference type="PANTHER" id="PTHR36617">
    <property type="entry name" value="PROTEIN, PUTATIVE-RELATED"/>
    <property type="match status" value="1"/>
</dbReference>
<evidence type="ECO:0000313" key="3">
    <source>
        <dbReference type="Proteomes" id="UP001054889"/>
    </source>
</evidence>
<name>A0AAV5EZE8_ELECO</name>
<proteinExistence type="predicted"/>
<sequence>MRCLWLERTQPDRAWDILNIKVPEQVTALFRASVITNVGDGASTRFWTDRWILGHSILDLVPALAPFVRRQGWRTCSVRDALDGNSWLQDIIGGVPVQALSQLLQVCDAIDQVTLHLDQPDVLIWVSTSDGQFTTRSAYEHFFLGSVQFEPHKCLWRSWAPLRAKFFVWLALWNRCWTSDRLRCRGLSHPEACPHCDQADEDINHILLICVFAREIWFLSLTWIHLGRLAPTMEEASFQRWWRRAERRAGNEVRKAFNTMVILVSWLLWKHRTEWCLMPGVHQ</sequence>
<dbReference type="Proteomes" id="UP001054889">
    <property type="component" value="Unassembled WGS sequence"/>
</dbReference>
<feature type="domain" description="Reverse transcriptase zinc-binding" evidence="1">
    <location>
        <begin position="133"/>
        <end position="217"/>
    </location>
</feature>
<evidence type="ECO:0000313" key="2">
    <source>
        <dbReference type="EMBL" id="GJN27949.1"/>
    </source>
</evidence>
<dbReference type="EMBL" id="BQKI01000080">
    <property type="protein sequence ID" value="GJN27949.1"/>
    <property type="molecule type" value="Genomic_DNA"/>
</dbReference>
<reference evidence="2" key="1">
    <citation type="journal article" date="2018" name="DNA Res.">
        <title>Multiple hybrid de novo genome assembly of finger millet, an orphan allotetraploid crop.</title>
        <authorList>
            <person name="Hatakeyama M."/>
            <person name="Aluri S."/>
            <person name="Balachadran M.T."/>
            <person name="Sivarajan S.R."/>
            <person name="Patrignani A."/>
            <person name="Gruter S."/>
            <person name="Poveda L."/>
            <person name="Shimizu-Inatsugi R."/>
            <person name="Baeten J."/>
            <person name="Francoijs K.J."/>
            <person name="Nataraja K.N."/>
            <person name="Reddy Y.A.N."/>
            <person name="Phadnis S."/>
            <person name="Ravikumar R.L."/>
            <person name="Schlapbach R."/>
            <person name="Sreeman S.M."/>
            <person name="Shimizu K.K."/>
        </authorList>
    </citation>
    <scope>NUCLEOTIDE SEQUENCE</scope>
</reference>
<dbReference type="AlphaFoldDB" id="A0AAV5EZE8"/>
<gene>
    <name evidence="2" type="primary">gb16017</name>
    <name evidence="2" type="ORF">PR202_gb16017</name>
</gene>
<comment type="caution">
    <text evidence="2">The sequence shown here is derived from an EMBL/GenBank/DDBJ whole genome shotgun (WGS) entry which is preliminary data.</text>
</comment>
<dbReference type="Pfam" id="PF13966">
    <property type="entry name" value="zf-RVT"/>
    <property type="match status" value="1"/>
</dbReference>
<accession>A0AAV5EZE8</accession>
<organism evidence="2 3">
    <name type="scientific">Eleusine coracana subsp. coracana</name>
    <dbReference type="NCBI Taxonomy" id="191504"/>
    <lineage>
        <taxon>Eukaryota</taxon>
        <taxon>Viridiplantae</taxon>
        <taxon>Streptophyta</taxon>
        <taxon>Embryophyta</taxon>
        <taxon>Tracheophyta</taxon>
        <taxon>Spermatophyta</taxon>
        <taxon>Magnoliopsida</taxon>
        <taxon>Liliopsida</taxon>
        <taxon>Poales</taxon>
        <taxon>Poaceae</taxon>
        <taxon>PACMAD clade</taxon>
        <taxon>Chloridoideae</taxon>
        <taxon>Cynodonteae</taxon>
        <taxon>Eleusininae</taxon>
        <taxon>Eleusine</taxon>
    </lineage>
</organism>